<sequence>MTAFSPRQTSDQRDEIFFIYLIHEQRQTTNLNVKRIAARQSVSFFFL</sequence>
<comment type="caution">
    <text evidence="1">The sequence shown here is derived from an EMBL/GenBank/DDBJ whole genome shotgun (WGS) entry which is preliminary data.</text>
</comment>
<evidence type="ECO:0000313" key="1">
    <source>
        <dbReference type="EMBL" id="KLU05758.1"/>
    </source>
</evidence>
<dbReference type="Proteomes" id="UP000036367">
    <property type="component" value="Unassembled WGS sequence"/>
</dbReference>
<accession>A0A0J1BGT4</accession>
<proteinExistence type="predicted"/>
<dbReference type="EMBL" id="LECT01000017">
    <property type="protein sequence ID" value="KLU05758.1"/>
    <property type="molecule type" value="Genomic_DNA"/>
</dbReference>
<dbReference type="STRING" id="595434.RISK_002390"/>
<name>A0A0J1BGT4_RHOIS</name>
<keyword evidence="2" id="KW-1185">Reference proteome</keyword>
<gene>
    <name evidence="1" type="ORF">RISK_002390</name>
</gene>
<dbReference type="PATRIC" id="fig|595434.4.peg.2281"/>
<evidence type="ECO:0000313" key="2">
    <source>
        <dbReference type="Proteomes" id="UP000036367"/>
    </source>
</evidence>
<protein>
    <submittedName>
        <fullName evidence="1">Uncharacterized protein</fullName>
    </submittedName>
</protein>
<organism evidence="1 2">
    <name type="scientific">Rhodopirellula islandica</name>
    <dbReference type="NCBI Taxonomy" id="595434"/>
    <lineage>
        <taxon>Bacteria</taxon>
        <taxon>Pseudomonadati</taxon>
        <taxon>Planctomycetota</taxon>
        <taxon>Planctomycetia</taxon>
        <taxon>Pirellulales</taxon>
        <taxon>Pirellulaceae</taxon>
        <taxon>Rhodopirellula</taxon>
    </lineage>
</organism>
<reference evidence="1" key="1">
    <citation type="submission" date="2015-05" db="EMBL/GenBank/DDBJ databases">
        <title>Permanent draft genome of Rhodopirellula islandicus K833.</title>
        <authorList>
            <person name="Kizina J."/>
            <person name="Richter M."/>
            <person name="Glockner F.O."/>
            <person name="Harder J."/>
        </authorList>
    </citation>
    <scope>NUCLEOTIDE SEQUENCE [LARGE SCALE GENOMIC DNA]</scope>
    <source>
        <strain evidence="1">K833</strain>
    </source>
</reference>
<dbReference type="AlphaFoldDB" id="A0A0J1BGT4"/>